<evidence type="ECO:0000313" key="5">
    <source>
        <dbReference type="Proteomes" id="UP000248926"/>
    </source>
</evidence>
<evidence type="ECO:0000313" key="4">
    <source>
        <dbReference type="EMBL" id="RAO76038.1"/>
    </source>
</evidence>
<feature type="region of interest" description="Disordered" evidence="2">
    <location>
        <begin position="144"/>
        <end position="168"/>
    </location>
</feature>
<comment type="similarity">
    <text evidence="1">Belongs to the N-Me-Phe pilin family.</text>
</comment>
<sequence length="168" mass="16797">MPVVNILVVAAVIAVLLALIIPAWRSHGIKQHIADAMKGADAVKLVVMEAATVHGGLAQVRASDLQYNAKASSGEHVGNVEVADGGLITLSTRDTGASPDPVIMFIPTEGAGSGGADITWTCQVVLGDASLAPANCQGHGYVPSNASSAAPASASTVPAPASARPNKS</sequence>
<comment type="caution">
    <text evidence="4">The sequence shown here is derived from an EMBL/GenBank/DDBJ whole genome shotgun (WGS) entry which is preliminary data.</text>
</comment>
<organism evidence="4 5">
    <name type="scientific">Dyella jiangningensis</name>
    <dbReference type="NCBI Taxonomy" id="1379159"/>
    <lineage>
        <taxon>Bacteria</taxon>
        <taxon>Pseudomonadati</taxon>
        <taxon>Pseudomonadota</taxon>
        <taxon>Gammaproteobacteria</taxon>
        <taxon>Lysobacterales</taxon>
        <taxon>Rhodanobacteraceae</taxon>
        <taxon>Dyella</taxon>
    </lineage>
</organism>
<reference evidence="4 5" key="1">
    <citation type="journal article" date="2018" name="Genet. Mol. Biol.">
        <title>The genome sequence of Dyella jiangningensis FCAV SCS01 from a lignocellulose-decomposing microbial consortium metagenome reveals potential for biotechnological applications.</title>
        <authorList>
            <person name="Desiderato J.G."/>
            <person name="Alvarenga D.O."/>
            <person name="Constancio M.T.L."/>
            <person name="Alves L.M.C."/>
            <person name="Varani A.M."/>
        </authorList>
    </citation>
    <scope>NUCLEOTIDE SEQUENCE [LARGE SCALE GENOMIC DNA]</scope>
    <source>
        <strain evidence="4 5">FCAV SCS01</strain>
    </source>
</reference>
<feature type="transmembrane region" description="Helical" evidence="3">
    <location>
        <begin position="6"/>
        <end position="24"/>
    </location>
</feature>
<dbReference type="AlphaFoldDB" id="A0A328P1I0"/>
<protein>
    <recommendedName>
        <fullName evidence="6">General secretion pathway protein GspH</fullName>
    </recommendedName>
</protein>
<dbReference type="GO" id="GO:0007155">
    <property type="term" value="P:cell adhesion"/>
    <property type="evidence" value="ECO:0007669"/>
    <property type="project" value="InterPro"/>
</dbReference>
<dbReference type="GO" id="GO:0009289">
    <property type="term" value="C:pilus"/>
    <property type="evidence" value="ECO:0007669"/>
    <property type="project" value="InterPro"/>
</dbReference>
<keyword evidence="3" id="KW-0812">Transmembrane</keyword>
<dbReference type="InterPro" id="IPR001082">
    <property type="entry name" value="Pilin"/>
</dbReference>
<dbReference type="EMBL" id="NFZS01000003">
    <property type="protein sequence ID" value="RAO76038.1"/>
    <property type="molecule type" value="Genomic_DNA"/>
</dbReference>
<keyword evidence="3" id="KW-0472">Membrane</keyword>
<dbReference type="Gene3D" id="3.30.700.10">
    <property type="entry name" value="Glycoprotein, Type 4 Pilin"/>
    <property type="match status" value="1"/>
</dbReference>
<accession>A0A328P1I0</accession>
<dbReference type="Pfam" id="PF00114">
    <property type="entry name" value="Pilin"/>
    <property type="match status" value="1"/>
</dbReference>
<evidence type="ECO:0000256" key="3">
    <source>
        <dbReference type="SAM" id="Phobius"/>
    </source>
</evidence>
<dbReference type="Proteomes" id="UP000248926">
    <property type="component" value="Unassembled WGS sequence"/>
</dbReference>
<name>A0A328P1I0_9GAMM</name>
<dbReference type="SUPFAM" id="SSF54523">
    <property type="entry name" value="Pili subunits"/>
    <property type="match status" value="1"/>
</dbReference>
<gene>
    <name evidence="4" type="ORF">CA260_11930</name>
</gene>
<evidence type="ECO:0000256" key="2">
    <source>
        <dbReference type="SAM" id="MobiDB-lite"/>
    </source>
</evidence>
<proteinExistence type="inferred from homology"/>
<evidence type="ECO:0000256" key="1">
    <source>
        <dbReference type="ARBA" id="ARBA00005233"/>
    </source>
</evidence>
<keyword evidence="5" id="KW-1185">Reference proteome</keyword>
<dbReference type="InterPro" id="IPR045584">
    <property type="entry name" value="Pilin-like"/>
</dbReference>
<keyword evidence="3" id="KW-1133">Transmembrane helix</keyword>
<evidence type="ECO:0008006" key="6">
    <source>
        <dbReference type="Google" id="ProtNLM"/>
    </source>
</evidence>